<dbReference type="GO" id="GO:0005730">
    <property type="term" value="C:nucleolus"/>
    <property type="evidence" value="ECO:0007669"/>
    <property type="project" value="UniProtKB-SubCell"/>
</dbReference>
<dbReference type="Proteomes" id="UP000298030">
    <property type="component" value="Unassembled WGS sequence"/>
</dbReference>
<dbReference type="AlphaFoldDB" id="A0A4Y7TGL2"/>
<dbReference type="InterPro" id="IPR036322">
    <property type="entry name" value="WD40_repeat_dom_sf"/>
</dbReference>
<dbReference type="PROSITE" id="PS00678">
    <property type="entry name" value="WD_REPEATS_1"/>
    <property type="match status" value="3"/>
</dbReference>
<dbReference type="InterPro" id="IPR020472">
    <property type="entry name" value="WD40_PAC1"/>
</dbReference>
<accession>A0A4Y7TGL2</accession>
<evidence type="ECO:0000256" key="5">
    <source>
        <dbReference type="PROSITE-ProRule" id="PRU00221"/>
    </source>
</evidence>
<dbReference type="PANTHER" id="PTHR19848">
    <property type="entry name" value="WD40 REPEAT PROTEIN"/>
    <property type="match status" value="1"/>
</dbReference>
<dbReference type="Pfam" id="PF00400">
    <property type="entry name" value="WD40"/>
    <property type="match status" value="7"/>
</dbReference>
<dbReference type="GO" id="GO:0000027">
    <property type="term" value="P:ribosomal large subunit assembly"/>
    <property type="evidence" value="ECO:0007669"/>
    <property type="project" value="TreeGrafter"/>
</dbReference>
<sequence>MATRLPPPKRQKTYHGVPEPAPEPYKPAPNIVVEFVSDEDGSSLCPAVNIPANLTRENLEALLNKLKASNKKDDEDDDSVPYSFHVDLKNAKEGAPTRVVVASSIEKDVLDHPSEDFTSEDVIVVRCAPQSVFRVRPATRCSSTLSGHASPILCATFSPTGNMLATGSGDMNVRLWDLNTEMPSHVLKGHVGWVLCVEWEALERKLASGGHDGRVRLWDPVSGQPIGDALKGHSKWIMSLAWEPIHINPQSPRLASASKDGTVRVWNTATRQLEYALGGHTASVNIVKWGGSGALYTASSDRTVRVWDAEKGRPLMTLKDHAHWVTTLTLNTDFVLRTGPFDHKGKKPSSDEEAQALAKARYDNFLKSTPELLISGSDDHTLFLWSTLPLSISRLIFRRPYINGRWAASSAWDSSVRIWEGKTGKFVATLRGHVGPVYRVAWSADSRMLISASKDGTLKIWDLKTYKIRNDLPGHTDEVYCVDFVADKVVSGGRDKTVKIWKN</sequence>
<comment type="subcellular location">
    <subcellularLocation>
        <location evidence="1">Nucleus</location>
        <location evidence="1">Nucleolus</location>
    </subcellularLocation>
</comment>
<dbReference type="OrthoDB" id="10267436at2759"/>
<evidence type="ECO:0000256" key="2">
    <source>
        <dbReference type="ARBA" id="ARBA00022574"/>
    </source>
</evidence>
<evidence type="ECO:0000256" key="1">
    <source>
        <dbReference type="ARBA" id="ARBA00004604"/>
    </source>
</evidence>
<dbReference type="SUPFAM" id="SSF50978">
    <property type="entry name" value="WD40 repeat-like"/>
    <property type="match status" value="1"/>
</dbReference>
<evidence type="ECO:0000313" key="9">
    <source>
        <dbReference type="Proteomes" id="UP000298030"/>
    </source>
</evidence>
<evidence type="ECO:0000259" key="7">
    <source>
        <dbReference type="Pfam" id="PF08154"/>
    </source>
</evidence>
<evidence type="ECO:0000256" key="4">
    <source>
        <dbReference type="ARBA" id="ARBA00023242"/>
    </source>
</evidence>
<keyword evidence="9" id="KW-1185">Reference proteome</keyword>
<feature type="repeat" description="WD" evidence="5">
    <location>
        <begin position="187"/>
        <end position="228"/>
    </location>
</feature>
<dbReference type="Pfam" id="PF08154">
    <property type="entry name" value="NLE"/>
    <property type="match status" value="1"/>
</dbReference>
<organism evidence="8 9">
    <name type="scientific">Coprinellus micaceus</name>
    <name type="common">Glistening ink-cap mushroom</name>
    <name type="synonym">Coprinus micaceus</name>
    <dbReference type="NCBI Taxonomy" id="71717"/>
    <lineage>
        <taxon>Eukaryota</taxon>
        <taxon>Fungi</taxon>
        <taxon>Dikarya</taxon>
        <taxon>Basidiomycota</taxon>
        <taxon>Agaricomycotina</taxon>
        <taxon>Agaricomycetes</taxon>
        <taxon>Agaricomycetidae</taxon>
        <taxon>Agaricales</taxon>
        <taxon>Agaricineae</taxon>
        <taxon>Psathyrellaceae</taxon>
        <taxon>Coprinellus</taxon>
    </lineage>
</organism>
<dbReference type="PANTHER" id="PTHR19848:SF0">
    <property type="entry name" value="NOTCHLESS PROTEIN HOMOLOG 1"/>
    <property type="match status" value="1"/>
</dbReference>
<feature type="repeat" description="WD" evidence="5">
    <location>
        <begin position="277"/>
        <end position="317"/>
    </location>
</feature>
<evidence type="ECO:0000256" key="3">
    <source>
        <dbReference type="ARBA" id="ARBA00022737"/>
    </source>
</evidence>
<keyword evidence="2 5" id="KW-0853">WD repeat</keyword>
<dbReference type="InterPro" id="IPR001632">
    <property type="entry name" value="WD40_G-protein_beta-like"/>
</dbReference>
<comment type="caution">
    <text evidence="8">The sequence shown here is derived from an EMBL/GenBank/DDBJ whole genome shotgun (WGS) entry which is preliminary data.</text>
</comment>
<evidence type="ECO:0000313" key="8">
    <source>
        <dbReference type="EMBL" id="TEB33114.1"/>
    </source>
</evidence>
<protein>
    <submittedName>
        <fullName evidence="8">WD-repeat protein</fullName>
    </submittedName>
</protein>
<name>A0A4Y7TGL2_COPMI</name>
<dbReference type="InterPro" id="IPR019775">
    <property type="entry name" value="WD40_repeat_CS"/>
</dbReference>
<proteinExistence type="predicted"/>
<dbReference type="PROSITE" id="PS50294">
    <property type="entry name" value="WD_REPEATS_REGION"/>
    <property type="match status" value="6"/>
</dbReference>
<dbReference type="InterPro" id="IPR001680">
    <property type="entry name" value="WD40_rpt"/>
</dbReference>
<dbReference type="InterPro" id="IPR012972">
    <property type="entry name" value="NLE"/>
</dbReference>
<feature type="repeat" description="WD" evidence="5">
    <location>
        <begin position="230"/>
        <end position="276"/>
    </location>
</feature>
<feature type="repeat" description="WD" evidence="5">
    <location>
        <begin position="472"/>
        <end position="503"/>
    </location>
</feature>
<feature type="region of interest" description="Disordered" evidence="6">
    <location>
        <begin position="1"/>
        <end position="28"/>
    </location>
</feature>
<dbReference type="CDD" id="cd00200">
    <property type="entry name" value="WD40"/>
    <property type="match status" value="1"/>
</dbReference>
<keyword evidence="4" id="KW-0539">Nucleus</keyword>
<dbReference type="PROSITE" id="PS50082">
    <property type="entry name" value="WD_REPEATS_2"/>
    <property type="match status" value="6"/>
</dbReference>
<feature type="repeat" description="WD" evidence="5">
    <location>
        <begin position="430"/>
        <end position="471"/>
    </location>
</feature>
<reference evidence="8 9" key="1">
    <citation type="journal article" date="2019" name="Nat. Ecol. Evol.">
        <title>Megaphylogeny resolves global patterns of mushroom evolution.</title>
        <authorList>
            <person name="Varga T."/>
            <person name="Krizsan K."/>
            <person name="Foldi C."/>
            <person name="Dima B."/>
            <person name="Sanchez-Garcia M."/>
            <person name="Sanchez-Ramirez S."/>
            <person name="Szollosi G.J."/>
            <person name="Szarkandi J.G."/>
            <person name="Papp V."/>
            <person name="Albert L."/>
            <person name="Andreopoulos W."/>
            <person name="Angelini C."/>
            <person name="Antonin V."/>
            <person name="Barry K.W."/>
            <person name="Bougher N.L."/>
            <person name="Buchanan P."/>
            <person name="Buyck B."/>
            <person name="Bense V."/>
            <person name="Catcheside P."/>
            <person name="Chovatia M."/>
            <person name="Cooper J."/>
            <person name="Damon W."/>
            <person name="Desjardin D."/>
            <person name="Finy P."/>
            <person name="Geml J."/>
            <person name="Haridas S."/>
            <person name="Hughes K."/>
            <person name="Justo A."/>
            <person name="Karasinski D."/>
            <person name="Kautmanova I."/>
            <person name="Kiss B."/>
            <person name="Kocsube S."/>
            <person name="Kotiranta H."/>
            <person name="LaButti K.M."/>
            <person name="Lechner B.E."/>
            <person name="Liimatainen K."/>
            <person name="Lipzen A."/>
            <person name="Lukacs Z."/>
            <person name="Mihaltcheva S."/>
            <person name="Morgado L.N."/>
            <person name="Niskanen T."/>
            <person name="Noordeloos M.E."/>
            <person name="Ohm R.A."/>
            <person name="Ortiz-Santana B."/>
            <person name="Ovrebo C."/>
            <person name="Racz N."/>
            <person name="Riley R."/>
            <person name="Savchenko A."/>
            <person name="Shiryaev A."/>
            <person name="Soop K."/>
            <person name="Spirin V."/>
            <person name="Szebenyi C."/>
            <person name="Tomsovsky M."/>
            <person name="Tulloss R.E."/>
            <person name="Uehling J."/>
            <person name="Grigoriev I.V."/>
            <person name="Vagvolgyi C."/>
            <person name="Papp T."/>
            <person name="Martin F.M."/>
            <person name="Miettinen O."/>
            <person name="Hibbett D.S."/>
            <person name="Nagy L.G."/>
        </authorList>
    </citation>
    <scope>NUCLEOTIDE SEQUENCE [LARGE SCALE GENOMIC DNA]</scope>
    <source>
        <strain evidence="8 9">FP101781</strain>
    </source>
</reference>
<feature type="repeat" description="WD" evidence="5">
    <location>
        <begin position="145"/>
        <end position="186"/>
    </location>
</feature>
<evidence type="ECO:0000256" key="6">
    <source>
        <dbReference type="SAM" id="MobiDB-lite"/>
    </source>
</evidence>
<dbReference type="SMART" id="SM00320">
    <property type="entry name" value="WD40"/>
    <property type="match status" value="7"/>
</dbReference>
<gene>
    <name evidence="8" type="ORF">FA13DRAFT_1812864</name>
</gene>
<keyword evidence="3" id="KW-0677">Repeat</keyword>
<feature type="domain" description="NLE" evidence="7">
    <location>
        <begin position="31"/>
        <end position="87"/>
    </location>
</feature>
<dbReference type="Gene3D" id="2.130.10.10">
    <property type="entry name" value="YVTN repeat-like/Quinoprotein amine dehydrogenase"/>
    <property type="match status" value="1"/>
</dbReference>
<dbReference type="InterPro" id="IPR015943">
    <property type="entry name" value="WD40/YVTN_repeat-like_dom_sf"/>
</dbReference>
<dbReference type="PRINTS" id="PR00320">
    <property type="entry name" value="GPROTEINBRPT"/>
</dbReference>
<dbReference type="EMBL" id="QPFP01000013">
    <property type="protein sequence ID" value="TEB33114.1"/>
    <property type="molecule type" value="Genomic_DNA"/>
</dbReference>
<dbReference type="PRINTS" id="PR00319">
    <property type="entry name" value="GPROTEINB"/>
</dbReference>
<dbReference type="STRING" id="71717.A0A4Y7TGL2"/>